<name>A0A1A9ZUR5_GLOPL</name>
<dbReference type="Proteomes" id="UP000092445">
    <property type="component" value="Unassembled WGS sequence"/>
</dbReference>
<proteinExistence type="predicted"/>
<accession>A0A1A9ZUR5</accession>
<protein>
    <submittedName>
        <fullName evidence="1">Uncharacterized protein</fullName>
    </submittedName>
</protein>
<sequence>MPVLLYWSVPVSSLARTGFRRLSVAAKALSRSSMGRRSFGVAPDHPEVKRVIHTFNKTAKSPRFQLLGNVSLGRGVPLQHLSWYHQHCALHSHGLIILPRRELSRRSQYSTETRYYYLR</sequence>
<dbReference type="VEuPathDB" id="VectorBase:GPAI025693"/>
<dbReference type="EnsemblMetazoa" id="GPAI025693-RA">
    <property type="protein sequence ID" value="GPAI025693-PA"/>
    <property type="gene ID" value="GPAI025693"/>
</dbReference>
<evidence type="ECO:0000313" key="2">
    <source>
        <dbReference type="Proteomes" id="UP000092445"/>
    </source>
</evidence>
<reference evidence="1" key="2">
    <citation type="submission" date="2020-05" db="UniProtKB">
        <authorList>
            <consortium name="EnsemblMetazoa"/>
        </authorList>
    </citation>
    <scope>IDENTIFICATION</scope>
    <source>
        <strain evidence="1">IAEA</strain>
    </source>
</reference>
<organism evidence="1 2">
    <name type="scientific">Glossina pallidipes</name>
    <name type="common">Tsetse fly</name>
    <dbReference type="NCBI Taxonomy" id="7398"/>
    <lineage>
        <taxon>Eukaryota</taxon>
        <taxon>Metazoa</taxon>
        <taxon>Ecdysozoa</taxon>
        <taxon>Arthropoda</taxon>
        <taxon>Hexapoda</taxon>
        <taxon>Insecta</taxon>
        <taxon>Pterygota</taxon>
        <taxon>Neoptera</taxon>
        <taxon>Endopterygota</taxon>
        <taxon>Diptera</taxon>
        <taxon>Brachycera</taxon>
        <taxon>Muscomorpha</taxon>
        <taxon>Hippoboscoidea</taxon>
        <taxon>Glossinidae</taxon>
        <taxon>Glossina</taxon>
    </lineage>
</organism>
<reference evidence="2" key="1">
    <citation type="submission" date="2014-03" db="EMBL/GenBank/DDBJ databases">
        <authorList>
            <person name="Aksoy S."/>
            <person name="Warren W."/>
            <person name="Wilson R.K."/>
        </authorList>
    </citation>
    <scope>NUCLEOTIDE SEQUENCE [LARGE SCALE GENOMIC DNA]</scope>
    <source>
        <strain evidence="2">IAEA</strain>
    </source>
</reference>
<dbReference type="STRING" id="7398.A0A1A9ZUR5"/>
<evidence type="ECO:0000313" key="1">
    <source>
        <dbReference type="EnsemblMetazoa" id="GPAI025693-PA"/>
    </source>
</evidence>
<dbReference type="Gene3D" id="3.40.50.720">
    <property type="entry name" value="NAD(P)-binding Rossmann-like Domain"/>
    <property type="match status" value="1"/>
</dbReference>
<dbReference type="AlphaFoldDB" id="A0A1A9ZUR5"/>
<keyword evidence="2" id="KW-1185">Reference proteome</keyword>